<dbReference type="InterPro" id="IPR001247">
    <property type="entry name" value="ExoRNase_PH_dom1"/>
</dbReference>
<evidence type="ECO:0000259" key="5">
    <source>
        <dbReference type="Pfam" id="PF03725"/>
    </source>
</evidence>
<feature type="domain" description="Exoribonuclease phosphorolytic" evidence="5">
    <location>
        <begin position="190"/>
        <end position="251"/>
    </location>
</feature>
<evidence type="ECO:0000256" key="2">
    <source>
        <dbReference type="ARBA" id="ARBA00022490"/>
    </source>
</evidence>
<comment type="caution">
    <text evidence="6">The sequence shown here is derived from an EMBL/GenBank/DDBJ whole genome shotgun (WGS) entry which is preliminary data.</text>
</comment>
<dbReference type="SUPFAM" id="SSF55666">
    <property type="entry name" value="Ribonuclease PH domain 2-like"/>
    <property type="match status" value="1"/>
</dbReference>
<protein>
    <submittedName>
        <fullName evidence="6">Uncharacterized protein</fullName>
    </submittedName>
</protein>
<dbReference type="PANTHER" id="PTHR11097">
    <property type="entry name" value="EXOSOME COMPLEX EXONUCLEASE RIBOSOMAL RNA PROCESSING PROTEIN"/>
    <property type="match status" value="1"/>
</dbReference>
<accession>X0RR30</accession>
<dbReference type="Gene3D" id="3.30.230.70">
    <property type="entry name" value="GHMP Kinase, N-terminal domain"/>
    <property type="match status" value="1"/>
</dbReference>
<organism evidence="6">
    <name type="scientific">marine sediment metagenome</name>
    <dbReference type="NCBI Taxonomy" id="412755"/>
    <lineage>
        <taxon>unclassified sequences</taxon>
        <taxon>metagenomes</taxon>
        <taxon>ecological metagenomes</taxon>
    </lineage>
</organism>
<reference evidence="6" key="1">
    <citation type="journal article" date="2014" name="Front. Microbiol.">
        <title>High frequency of phylogenetically diverse reductive dehalogenase-homologous genes in deep subseafloor sedimentary metagenomes.</title>
        <authorList>
            <person name="Kawai M."/>
            <person name="Futagami T."/>
            <person name="Toyoda A."/>
            <person name="Takaki Y."/>
            <person name="Nishi S."/>
            <person name="Hori S."/>
            <person name="Arai W."/>
            <person name="Tsubouchi T."/>
            <person name="Morono Y."/>
            <person name="Uchiyama I."/>
            <person name="Ito T."/>
            <person name="Fujiyama A."/>
            <person name="Inagaki F."/>
            <person name="Takami H."/>
        </authorList>
    </citation>
    <scope>NUCLEOTIDE SEQUENCE</scope>
    <source>
        <strain evidence="6">Expedition CK06-06</strain>
    </source>
</reference>
<keyword evidence="2" id="KW-0963">Cytoplasm</keyword>
<name>X0RR30_9ZZZZ</name>
<dbReference type="HAMAP" id="MF_00622">
    <property type="entry name" value="Exosome_Rrp42"/>
    <property type="match status" value="1"/>
</dbReference>
<dbReference type="InterPro" id="IPR020568">
    <property type="entry name" value="Ribosomal_Su5_D2-typ_SF"/>
</dbReference>
<keyword evidence="3" id="KW-0271">Exosome</keyword>
<dbReference type="PANTHER" id="PTHR11097:SF8">
    <property type="entry name" value="EXOSOME COMPLEX COMPONENT RRP42"/>
    <property type="match status" value="1"/>
</dbReference>
<comment type="subcellular location">
    <subcellularLocation>
        <location evidence="1">Cytoplasm</location>
    </subcellularLocation>
</comment>
<dbReference type="InterPro" id="IPR027408">
    <property type="entry name" value="PNPase/RNase_PH_dom_sf"/>
</dbReference>
<dbReference type="Pfam" id="PF01138">
    <property type="entry name" value="RNase_PH"/>
    <property type="match status" value="1"/>
</dbReference>
<gene>
    <name evidence="6" type="ORF">S01H1_10381</name>
</gene>
<dbReference type="GO" id="GO:0035925">
    <property type="term" value="F:mRNA 3'-UTR AU-rich region binding"/>
    <property type="evidence" value="ECO:0007669"/>
    <property type="project" value="TreeGrafter"/>
</dbReference>
<dbReference type="EMBL" id="BARS01005300">
    <property type="protein sequence ID" value="GAF71238.1"/>
    <property type="molecule type" value="Genomic_DNA"/>
</dbReference>
<dbReference type="InterPro" id="IPR050590">
    <property type="entry name" value="Exosome_comp_Rrp42_subfam"/>
</dbReference>
<dbReference type="InterPro" id="IPR020869">
    <property type="entry name" value="Rrp42_archaea"/>
</dbReference>
<dbReference type="AlphaFoldDB" id="X0RR30"/>
<dbReference type="Pfam" id="PF03725">
    <property type="entry name" value="RNase_PH_C"/>
    <property type="match status" value="1"/>
</dbReference>
<evidence type="ECO:0000256" key="3">
    <source>
        <dbReference type="ARBA" id="ARBA00022835"/>
    </source>
</evidence>
<dbReference type="GO" id="GO:0016075">
    <property type="term" value="P:rRNA catabolic process"/>
    <property type="evidence" value="ECO:0007669"/>
    <property type="project" value="TreeGrafter"/>
</dbReference>
<evidence type="ECO:0000313" key="6">
    <source>
        <dbReference type="EMBL" id="GAF71238.1"/>
    </source>
</evidence>
<proteinExistence type="inferred from homology"/>
<dbReference type="GO" id="GO:0000177">
    <property type="term" value="C:cytoplasmic exosome (RNase complex)"/>
    <property type="evidence" value="ECO:0007669"/>
    <property type="project" value="TreeGrafter"/>
</dbReference>
<evidence type="ECO:0000256" key="1">
    <source>
        <dbReference type="ARBA" id="ARBA00004496"/>
    </source>
</evidence>
<dbReference type="NCBIfam" id="NF003282">
    <property type="entry name" value="PRK04282.1-1"/>
    <property type="match status" value="1"/>
</dbReference>
<sequence>MGDNYVISEIEKDHILFQLEQNKRSDNREFNQLREVSIETNYVGKAEGSAVVTLGDTKLIVGVKAILGKPFPDTPDSGVITTSAELSPLASPFFEGGPPSVAAIELARVTDRAIRESHSLDLSKLCVIPEKSVWILFIDFYILNDAGNLFDAAALGAIAALATAEIPKVKIGEDDEVEILEEKEPLIINHYPVSVTSYKLGKHKIFDANFKEERVSDARITFGFDEDDHIVSVQKGKLGVYTPLEIKEILKESLLVSKTLRKELMKALSKK</sequence>
<dbReference type="InterPro" id="IPR036345">
    <property type="entry name" value="ExoRNase_PH_dom2_sf"/>
</dbReference>
<dbReference type="SUPFAM" id="SSF54211">
    <property type="entry name" value="Ribosomal protein S5 domain 2-like"/>
    <property type="match status" value="1"/>
</dbReference>
<dbReference type="InterPro" id="IPR015847">
    <property type="entry name" value="ExoRNase_PH_dom2"/>
</dbReference>
<feature type="domain" description="Exoribonuclease phosphorolytic" evidence="4">
    <location>
        <begin position="32"/>
        <end position="167"/>
    </location>
</feature>
<evidence type="ECO:0000259" key="4">
    <source>
        <dbReference type="Pfam" id="PF01138"/>
    </source>
</evidence>